<gene>
    <name evidence="1" type="ORF">AMECASPLE_000097</name>
</gene>
<evidence type="ECO:0000313" key="2">
    <source>
        <dbReference type="Proteomes" id="UP001469553"/>
    </source>
</evidence>
<comment type="caution">
    <text evidence="1">The sequence shown here is derived from an EMBL/GenBank/DDBJ whole genome shotgun (WGS) entry which is preliminary data.</text>
</comment>
<dbReference type="EMBL" id="JAHRIP010065836">
    <property type="protein sequence ID" value="MEQ2305645.1"/>
    <property type="molecule type" value="Genomic_DNA"/>
</dbReference>
<proteinExistence type="predicted"/>
<name>A0ABV0ZJ68_9TELE</name>
<keyword evidence="2" id="KW-1185">Reference proteome</keyword>
<evidence type="ECO:0000313" key="1">
    <source>
        <dbReference type="EMBL" id="MEQ2305645.1"/>
    </source>
</evidence>
<dbReference type="Proteomes" id="UP001469553">
    <property type="component" value="Unassembled WGS sequence"/>
</dbReference>
<evidence type="ECO:0008006" key="3">
    <source>
        <dbReference type="Google" id="ProtNLM"/>
    </source>
</evidence>
<organism evidence="1 2">
    <name type="scientific">Ameca splendens</name>
    <dbReference type="NCBI Taxonomy" id="208324"/>
    <lineage>
        <taxon>Eukaryota</taxon>
        <taxon>Metazoa</taxon>
        <taxon>Chordata</taxon>
        <taxon>Craniata</taxon>
        <taxon>Vertebrata</taxon>
        <taxon>Euteleostomi</taxon>
        <taxon>Actinopterygii</taxon>
        <taxon>Neopterygii</taxon>
        <taxon>Teleostei</taxon>
        <taxon>Neoteleostei</taxon>
        <taxon>Acanthomorphata</taxon>
        <taxon>Ovalentaria</taxon>
        <taxon>Atherinomorphae</taxon>
        <taxon>Cyprinodontiformes</taxon>
        <taxon>Goodeidae</taxon>
        <taxon>Ameca</taxon>
    </lineage>
</organism>
<sequence>MVFFRFFLRLFRSDFDVTPSRFWPCEIFRNVLYSDLVHGHSFISTCLIYTSKRRPFCLLSSSVTPTAVERIVFCQINPECREYTPKLSFISISTLNVPF</sequence>
<accession>A0ABV0ZJ68</accession>
<reference evidence="1 2" key="1">
    <citation type="submission" date="2021-06" db="EMBL/GenBank/DDBJ databases">
        <authorList>
            <person name="Palmer J.M."/>
        </authorList>
    </citation>
    <scope>NUCLEOTIDE SEQUENCE [LARGE SCALE GENOMIC DNA]</scope>
    <source>
        <strain evidence="1 2">AS_MEX2019</strain>
        <tissue evidence="1">Muscle</tissue>
    </source>
</reference>
<protein>
    <recommendedName>
        <fullName evidence="3">Secreted protein</fullName>
    </recommendedName>
</protein>